<dbReference type="InterPro" id="IPR032244">
    <property type="entry name" value="LapD_MoxY_N"/>
</dbReference>
<dbReference type="SMART" id="SM00267">
    <property type="entry name" value="GGDEF"/>
    <property type="match status" value="1"/>
</dbReference>
<dbReference type="Pfam" id="PF00990">
    <property type="entry name" value="GGDEF"/>
    <property type="match status" value="1"/>
</dbReference>
<evidence type="ECO:0000313" key="5">
    <source>
        <dbReference type="EMBL" id="EAU01225.1"/>
    </source>
</evidence>
<proteinExistence type="predicted"/>
<dbReference type="Pfam" id="PF16448">
    <property type="entry name" value="LapD_MoxY_N"/>
    <property type="match status" value="1"/>
</dbReference>
<dbReference type="STRING" id="360105.CCV52592_0162"/>
<dbReference type="Gene3D" id="6.20.270.20">
    <property type="entry name" value="LapD/MoxY periplasmic domain"/>
    <property type="match status" value="1"/>
</dbReference>
<accession>A7GZL3</accession>
<dbReference type="Gene3D" id="3.20.20.450">
    <property type="entry name" value="EAL domain"/>
    <property type="match status" value="1"/>
</dbReference>
<dbReference type="InterPro" id="IPR043128">
    <property type="entry name" value="Rev_trsase/Diguanyl_cyclase"/>
</dbReference>
<dbReference type="InterPro" id="IPR029787">
    <property type="entry name" value="Nucleotide_cyclase"/>
</dbReference>
<dbReference type="InterPro" id="IPR042461">
    <property type="entry name" value="LapD_MoxY_peri_C"/>
</dbReference>
<evidence type="ECO:0000256" key="1">
    <source>
        <dbReference type="SAM" id="Phobius"/>
    </source>
</evidence>
<dbReference type="HOGENOM" id="CLU_000445_109_1_7"/>
<feature type="transmembrane region" description="Helical" evidence="1">
    <location>
        <begin position="6"/>
        <end position="27"/>
    </location>
</feature>
<keyword evidence="1" id="KW-1133">Transmembrane helix</keyword>
<dbReference type="InterPro" id="IPR035919">
    <property type="entry name" value="EAL_sf"/>
</dbReference>
<name>A7GZL3_CAMC5</name>
<dbReference type="SMART" id="SM00052">
    <property type="entry name" value="EAL"/>
    <property type="match status" value="1"/>
</dbReference>
<organism evidence="5 6">
    <name type="scientific">Campylobacter curvus (strain 525.92)</name>
    <dbReference type="NCBI Taxonomy" id="360105"/>
    <lineage>
        <taxon>Bacteria</taxon>
        <taxon>Pseudomonadati</taxon>
        <taxon>Campylobacterota</taxon>
        <taxon>Epsilonproteobacteria</taxon>
        <taxon>Campylobacterales</taxon>
        <taxon>Campylobacteraceae</taxon>
        <taxon>Campylobacter</taxon>
    </lineage>
</organism>
<dbReference type="PROSITE" id="PS50885">
    <property type="entry name" value="HAMP"/>
    <property type="match status" value="1"/>
</dbReference>
<dbReference type="GO" id="GO:0016020">
    <property type="term" value="C:membrane"/>
    <property type="evidence" value="ECO:0007669"/>
    <property type="project" value="InterPro"/>
</dbReference>
<dbReference type="SUPFAM" id="SSF55073">
    <property type="entry name" value="Nucleotide cyclase"/>
    <property type="match status" value="1"/>
</dbReference>
<dbReference type="InterPro" id="IPR000160">
    <property type="entry name" value="GGDEF_dom"/>
</dbReference>
<feature type="domain" description="HAMP" evidence="3">
    <location>
        <begin position="172"/>
        <end position="224"/>
    </location>
</feature>
<dbReference type="RefSeq" id="WP_011992530.1">
    <property type="nucleotide sequence ID" value="NC_009715.2"/>
</dbReference>
<reference evidence="5" key="1">
    <citation type="submission" date="2016-07" db="EMBL/GenBank/DDBJ databases">
        <title>Comparative genomics of the Campylobacter concisus group.</title>
        <authorList>
            <person name="Miller W.G."/>
            <person name="Yee E."/>
            <person name="Chapman M.H."/>
            <person name="Huynh S."/>
            <person name="Bono J.L."/>
            <person name="On S.L.W."/>
            <person name="StLeger J."/>
            <person name="Foster G."/>
            <person name="Parker C.T."/>
        </authorList>
    </citation>
    <scope>NUCLEOTIDE SEQUENCE</scope>
    <source>
        <strain evidence="5">525.92</strain>
    </source>
</reference>
<dbReference type="Gene3D" id="3.30.70.270">
    <property type="match status" value="1"/>
</dbReference>
<keyword evidence="6" id="KW-1185">Reference proteome</keyword>
<keyword evidence="1" id="KW-0472">Membrane</keyword>
<protein>
    <submittedName>
        <fullName evidence="5">Diguanylate cyclase/phosphodiesterase</fullName>
    </submittedName>
</protein>
<evidence type="ECO:0000313" key="6">
    <source>
        <dbReference type="Proteomes" id="UP000006380"/>
    </source>
</evidence>
<sequence length="649" mass="73694">MTLFKQIMLAVIAFGIVIFMAVGYLNFKSLNSYINDQLGENARHTANSLGLALKPIIDPDDMSMAETMINSMFDSGRYQLIKLEDVDGKILIESSQPTQAMGVPEWFFKFAKFEAPIVQSEIMTGWTKFGTLYVQGSTALAYNELYSNIKNIFEFLLAMIAVSLVVSYFGLKAIFKPLLKVQNQAEAILDNKFLIQEKIPFTTDLRQMVLAMNSMVKKVEDIFEREAATLNKYQELLYKDGMSGAYNRRFFQTKFSEYLVSEEYSRGAIVLISFKELVNLKKILGFEKWQSFIIKIAQILKSCVDESKFNAVIARLNDNDFALLMPSVDPQSVTGLTEKIMDEMKKTYQHFAINENEYPANAAIVDYEPKSQIGTLLTTADVTLANARLEGNFTYKIFKDSTNALIMGKEKYRDLISKSMQNDMFKFASQKVASSDDKFEQYELYLRLVDDEGKWQMASYFMPMVNELDLGAALDLHILNRIAQILPSKILPDGSLAINLGKEILNSDENFYKLEAVLKKISASSKFKNYIEIPNKDDISLQSVIKLTNKLKEFGFGFGFDHFGLDAKSIERLKELNPDYVKIQAANIIDFFSENGSAQTRQSLEVIMNSKDIKLVAIGVENEEQKKKLLELGIMNMQGIYIDEIKNIG</sequence>
<dbReference type="InterPro" id="IPR003660">
    <property type="entry name" value="HAMP_dom"/>
</dbReference>
<dbReference type="Pfam" id="PF00563">
    <property type="entry name" value="EAL"/>
    <property type="match status" value="1"/>
</dbReference>
<dbReference type="PANTHER" id="PTHR33121:SF79">
    <property type="entry name" value="CYCLIC DI-GMP PHOSPHODIESTERASE PDED-RELATED"/>
    <property type="match status" value="1"/>
</dbReference>
<evidence type="ECO:0000259" key="4">
    <source>
        <dbReference type="PROSITE" id="PS50887"/>
    </source>
</evidence>
<dbReference type="GO" id="GO:0071111">
    <property type="term" value="F:cyclic-guanylate-specific phosphodiesterase activity"/>
    <property type="evidence" value="ECO:0007669"/>
    <property type="project" value="InterPro"/>
</dbReference>
<keyword evidence="1" id="KW-0812">Transmembrane</keyword>
<dbReference type="PROSITE" id="PS50887">
    <property type="entry name" value="GGDEF"/>
    <property type="match status" value="1"/>
</dbReference>
<dbReference type="Proteomes" id="UP000006380">
    <property type="component" value="Chromosome"/>
</dbReference>
<dbReference type="PANTHER" id="PTHR33121">
    <property type="entry name" value="CYCLIC DI-GMP PHOSPHODIESTERASE PDEF"/>
    <property type="match status" value="1"/>
</dbReference>
<feature type="domain" description="GGDEF" evidence="4">
    <location>
        <begin position="265"/>
        <end position="400"/>
    </location>
</feature>
<feature type="domain" description="EAL" evidence="2">
    <location>
        <begin position="409"/>
        <end position="649"/>
    </location>
</feature>
<dbReference type="OrthoDB" id="9777298at2"/>
<dbReference type="InterPro" id="IPR001633">
    <property type="entry name" value="EAL_dom"/>
</dbReference>
<dbReference type="PROSITE" id="PS50883">
    <property type="entry name" value="EAL"/>
    <property type="match status" value="1"/>
</dbReference>
<evidence type="ECO:0000259" key="3">
    <source>
        <dbReference type="PROSITE" id="PS50885"/>
    </source>
</evidence>
<dbReference type="EMBL" id="CP000767">
    <property type="protein sequence ID" value="EAU01225.1"/>
    <property type="molecule type" value="Genomic_DNA"/>
</dbReference>
<feature type="transmembrane region" description="Helical" evidence="1">
    <location>
        <begin position="152"/>
        <end position="171"/>
    </location>
</feature>
<evidence type="ECO:0000259" key="2">
    <source>
        <dbReference type="PROSITE" id="PS50883"/>
    </source>
</evidence>
<dbReference type="InterPro" id="IPR050706">
    <property type="entry name" value="Cyclic-di-GMP_PDE-like"/>
</dbReference>
<dbReference type="Gene3D" id="3.30.110.200">
    <property type="match status" value="1"/>
</dbReference>
<dbReference type="GO" id="GO:0007165">
    <property type="term" value="P:signal transduction"/>
    <property type="evidence" value="ECO:0007669"/>
    <property type="project" value="InterPro"/>
</dbReference>
<dbReference type="AlphaFoldDB" id="A7GZL3"/>
<gene>
    <name evidence="5" type="ORF">CCV52592_0162</name>
</gene>
<dbReference type="KEGG" id="ccv:CCV52592_0162"/>
<dbReference type="SUPFAM" id="SSF141868">
    <property type="entry name" value="EAL domain-like"/>
    <property type="match status" value="1"/>
</dbReference>